<sequence>MSRIEKIIKNEPVVDVLTAFGIGLAYPSLDRMIGRYKFELIANGELLKIYTQLFEDGVLANGDGPVPIKGPNWKAPKFLTEDKYSEKGN</sequence>
<dbReference type="AlphaFoldDB" id="A0A9E6P4J8"/>
<reference evidence="1 2" key="1">
    <citation type="journal article" date="2020" name="Microorganisms">
        <title>Reliable Identification of Environmental Pseudomonas Isolates Using the rpoD Gene.</title>
        <authorList>
            <consortium name="The Broad Institute Genome Sequencing Platform"/>
            <person name="Girard L."/>
            <person name="Lood C."/>
            <person name="Rokni-Zadeh H."/>
            <person name="van Noort V."/>
            <person name="Lavigne R."/>
            <person name="De Mot R."/>
        </authorList>
    </citation>
    <scope>NUCLEOTIDE SEQUENCE [LARGE SCALE GENOMIC DNA]</scope>
    <source>
        <strain evidence="1 2">SWRI65</strain>
    </source>
</reference>
<proteinExistence type="predicted"/>
<evidence type="ECO:0000313" key="1">
    <source>
        <dbReference type="EMBL" id="QXI19872.1"/>
    </source>
</evidence>
<gene>
    <name evidence="1" type="ORF">HU739_012975</name>
</gene>
<dbReference type="Proteomes" id="UP000631521">
    <property type="component" value="Chromosome"/>
</dbReference>
<organism evidence="1 2">
    <name type="scientific">Pseudomonas hamedanensis</name>
    <dbReference type="NCBI Taxonomy" id="2745504"/>
    <lineage>
        <taxon>Bacteria</taxon>
        <taxon>Pseudomonadati</taxon>
        <taxon>Pseudomonadota</taxon>
        <taxon>Gammaproteobacteria</taxon>
        <taxon>Pseudomonadales</taxon>
        <taxon>Pseudomonadaceae</taxon>
        <taxon>Pseudomonas</taxon>
    </lineage>
</organism>
<accession>A0A9E6P4J8</accession>
<dbReference type="KEGG" id="phv:HU739_012975"/>
<dbReference type="RefSeq" id="WP_186547220.1">
    <property type="nucleotide sequence ID" value="NZ_CP077091.1"/>
</dbReference>
<dbReference type="EMBL" id="CP077091">
    <property type="protein sequence ID" value="QXI19872.1"/>
    <property type="molecule type" value="Genomic_DNA"/>
</dbReference>
<name>A0A9E6P4J8_9PSED</name>
<reference evidence="1 2" key="2">
    <citation type="journal article" date="2021" name="Microorganisms">
        <title>The Ever-Expanding Pseudomonas Genus: Description of 43 New Species and Partition of the Pseudomonas putida Group.</title>
        <authorList>
            <person name="Girard L."/>
            <person name="Lood C."/>
            <person name="Hofte M."/>
            <person name="Vandamme P."/>
            <person name="Rokni-Zadeh H."/>
            <person name="van Noort V."/>
            <person name="Lavigne R."/>
            <person name="De Mot R."/>
        </authorList>
    </citation>
    <scope>NUCLEOTIDE SEQUENCE [LARGE SCALE GENOMIC DNA]</scope>
    <source>
        <strain evidence="1 2">SWRI65</strain>
    </source>
</reference>
<keyword evidence="2" id="KW-1185">Reference proteome</keyword>
<protein>
    <submittedName>
        <fullName evidence="1">Immunity protein</fullName>
    </submittedName>
</protein>
<evidence type="ECO:0000313" key="2">
    <source>
        <dbReference type="Proteomes" id="UP000631521"/>
    </source>
</evidence>